<gene>
    <name evidence="2" type="ORF">CSSPTR1EN2_LOCUS10153</name>
</gene>
<accession>A0ABP0U1M2</accession>
<feature type="domain" description="Amine oxidase" evidence="1">
    <location>
        <begin position="10"/>
        <end position="271"/>
    </location>
</feature>
<dbReference type="PANTHER" id="PTHR43675">
    <property type="entry name" value="ARSENITE METHYLTRANSFERASE"/>
    <property type="match status" value="1"/>
</dbReference>
<dbReference type="Gene3D" id="3.50.50.60">
    <property type="entry name" value="FAD/NAD(P)-binding domain"/>
    <property type="match status" value="1"/>
</dbReference>
<dbReference type="SUPFAM" id="SSF53335">
    <property type="entry name" value="S-adenosyl-L-methionine-dependent methyltransferases"/>
    <property type="match status" value="1"/>
</dbReference>
<evidence type="ECO:0000313" key="3">
    <source>
        <dbReference type="Proteomes" id="UP001497512"/>
    </source>
</evidence>
<evidence type="ECO:0000313" key="2">
    <source>
        <dbReference type="EMBL" id="CAK9210424.1"/>
    </source>
</evidence>
<organism evidence="2 3">
    <name type="scientific">Sphagnum troendelagicum</name>
    <dbReference type="NCBI Taxonomy" id="128251"/>
    <lineage>
        <taxon>Eukaryota</taxon>
        <taxon>Viridiplantae</taxon>
        <taxon>Streptophyta</taxon>
        <taxon>Embryophyta</taxon>
        <taxon>Bryophyta</taxon>
        <taxon>Sphagnophytina</taxon>
        <taxon>Sphagnopsida</taxon>
        <taxon>Sphagnales</taxon>
        <taxon>Sphagnaceae</taxon>
        <taxon>Sphagnum</taxon>
    </lineage>
</organism>
<sequence length="867" mass="97989">MRVAVVGVGVAGLVAARTLALAGVDVVLYEKEDYIGGHSRTVHHEGIGLDTGFMVFNRVTYPNMIKYFEEVGVEMETSDMSFSVSLNSGKGCEWGSRSLGGLFAQKRNILNPYFYQMIREIVKFKDDVVRYLENLEEGDGDSERKIETLGEFIDSHKYSQKFRECYLVPVCASIWSCPSEVVLGFSAASILTFCRNHHLLQLFGRPQWLTVKGRSETYVSKIIADLKAVGSQILTGTAVTHITTTSQGIQVEDEKGGVQIFDKCLVGAHAPDALQMLGDEATFDERCILGAFQYSASEIYLHRDTELMPKNPAAWTAWNFLGDIKGHVCVTYWLNLLQNLKIKGLPYLVTLNPSQEPKHVVNKWYTSHPVPSPAATAAAKQFDRIQGKRGIWFCGAYQGYGFHEDGFKAGLEAANGLLGAEFMPLPLVPQMLPTYLESVCRLVVIRFLSKFVCTGEIQLLESGGTVFNWIGDEKGCALRCKLRILRPAFYWKIATRQDLGLADAYVDGDFTCVDEQDGLLNFLQIMIANRDINRLSAGHSFQNRRGWTRPLFLTSAMDSAISYLRHLLRSNTLTNSRRNISQHYDLSNDMFSLFLDETMTYSCAIFKGPEEPLLDAQMRKINHLIDKARVESTHEVLEIGFGWGALAIQLVRRTGCRYIGITLSKEQLTFAQAMVKEACLEDKITFQLCDYRSVPGYHQYNRIISCEMLEAVGHEFYTEWFRRCDHLLAKDGLLVVQVISMPEERYDEYRRSSDFIKEYIFPGGCVPSFSILTSAMSAGSTFCVEHMENIGIHYCETLIRWRKKFFANRSKILQLGFSEKFIRMWDYYFIYCAAGFKTCTLGNLQIVFSRPANEAVLGCPFISFPTA</sequence>
<dbReference type="InterPro" id="IPR029063">
    <property type="entry name" value="SAM-dependent_MTases_sf"/>
</dbReference>
<name>A0ABP0U1M2_9BRYO</name>
<keyword evidence="3" id="KW-1185">Reference proteome</keyword>
<reference evidence="2" key="1">
    <citation type="submission" date="2024-02" db="EMBL/GenBank/DDBJ databases">
        <authorList>
            <consortium name="ELIXIR-Norway"/>
            <consortium name="Elixir Norway"/>
        </authorList>
    </citation>
    <scope>NUCLEOTIDE SEQUENCE</scope>
</reference>
<dbReference type="InterPro" id="IPR002937">
    <property type="entry name" value="Amino_oxidase"/>
</dbReference>
<dbReference type="PRINTS" id="PR00419">
    <property type="entry name" value="ADXRDTASE"/>
</dbReference>
<dbReference type="InterPro" id="IPR036188">
    <property type="entry name" value="FAD/NAD-bd_sf"/>
</dbReference>
<dbReference type="Proteomes" id="UP001497512">
    <property type="component" value="Chromosome 18"/>
</dbReference>
<dbReference type="EMBL" id="OZ019910">
    <property type="protein sequence ID" value="CAK9210424.1"/>
    <property type="molecule type" value="Genomic_DNA"/>
</dbReference>
<dbReference type="CDD" id="cd02440">
    <property type="entry name" value="AdoMet_MTases"/>
    <property type="match status" value="1"/>
</dbReference>
<evidence type="ECO:0000259" key="1">
    <source>
        <dbReference type="Pfam" id="PF01593"/>
    </source>
</evidence>
<proteinExistence type="predicted"/>
<dbReference type="Pfam" id="PF01593">
    <property type="entry name" value="Amino_oxidase"/>
    <property type="match status" value="1"/>
</dbReference>
<dbReference type="SUPFAM" id="SSF51905">
    <property type="entry name" value="FAD/NAD(P)-binding domain"/>
    <property type="match status" value="1"/>
</dbReference>
<dbReference type="PANTHER" id="PTHR43675:SF30">
    <property type="entry name" value="CYCLOPROPANE-FATTY-ACYL-PHOSPHOLIPID SYNTHASE"/>
    <property type="match status" value="1"/>
</dbReference>
<protein>
    <recommendedName>
        <fullName evidence="1">Amine oxidase domain-containing protein</fullName>
    </recommendedName>
</protein>
<dbReference type="Gene3D" id="3.40.50.150">
    <property type="entry name" value="Vaccinia Virus protein VP39"/>
    <property type="match status" value="1"/>
</dbReference>
<dbReference type="InterPro" id="IPR026669">
    <property type="entry name" value="Arsenite_MeTrfase-like"/>
</dbReference>
<dbReference type="Pfam" id="PF02353">
    <property type="entry name" value="CMAS"/>
    <property type="match status" value="1"/>
</dbReference>